<feature type="domain" description="Complex 1 LYR protein" evidence="1">
    <location>
        <begin position="8"/>
        <end position="64"/>
    </location>
</feature>
<evidence type="ECO:0000313" key="3">
    <source>
        <dbReference type="Proteomes" id="UP000799049"/>
    </source>
</evidence>
<dbReference type="InterPro" id="IPR008011">
    <property type="entry name" value="Complex1_LYR_dom"/>
</dbReference>
<evidence type="ECO:0000313" key="2">
    <source>
        <dbReference type="EMBL" id="KAF0853018.1"/>
    </source>
</evidence>
<reference evidence="2" key="1">
    <citation type="submission" date="2019-09" db="EMBL/GenBank/DDBJ databases">
        <title>The Mitochondrial Proteome of the Jakobid, Andalucia godoyi, a Protist With the Most Gene-Rich and Bacteria-Like Mitochondrial Genome.</title>
        <authorList>
            <person name="Gray M.W."/>
            <person name="Burger G."/>
            <person name="Derelle R."/>
            <person name="Klimes V."/>
            <person name="Leger M."/>
            <person name="Sarrasin M."/>
            <person name="Vlcek C."/>
            <person name="Roger A.J."/>
            <person name="Elias M."/>
            <person name="Lang B.F."/>
        </authorList>
    </citation>
    <scope>NUCLEOTIDE SEQUENCE</scope>
    <source>
        <strain evidence="2">And28</strain>
    </source>
</reference>
<organism evidence="2 3">
    <name type="scientific">Andalucia godoyi</name>
    <name type="common">Flagellate</name>
    <dbReference type="NCBI Taxonomy" id="505711"/>
    <lineage>
        <taxon>Eukaryota</taxon>
        <taxon>Discoba</taxon>
        <taxon>Jakobida</taxon>
        <taxon>Andalucina</taxon>
        <taxon>Andaluciidae</taxon>
        <taxon>Andalucia</taxon>
    </lineage>
</organism>
<evidence type="ECO:0000259" key="1">
    <source>
        <dbReference type="Pfam" id="PF05347"/>
    </source>
</evidence>
<protein>
    <submittedName>
        <fullName evidence="2">Mitochondrial Complex1_LYR family protein</fullName>
    </submittedName>
</protein>
<dbReference type="Proteomes" id="UP000799049">
    <property type="component" value="Unassembled WGS sequence"/>
</dbReference>
<name>A0A8K0F2I5_ANDGO</name>
<gene>
    <name evidence="2" type="ORF">ANDGO_02047</name>
</gene>
<dbReference type="OrthoDB" id="275715at2759"/>
<dbReference type="AlphaFoldDB" id="A0A8K0F2I5"/>
<sequence length="96" mass="10782">MSSASHKRQVLSMYHQLLRSALSFPSIKKKQLYASIQTEFHRNRNELNANRIAEQVAVAKDGLQKLRMYTPMKAAASQNAWTLDLAQGSGIAHSLQ</sequence>
<dbReference type="Pfam" id="PF05347">
    <property type="entry name" value="Complex1_LYR"/>
    <property type="match status" value="1"/>
</dbReference>
<dbReference type="CDD" id="cd20251">
    <property type="entry name" value="Complex1_LYR_SF"/>
    <property type="match status" value="1"/>
</dbReference>
<accession>A0A8K0F2I5</accession>
<dbReference type="EMBL" id="VRVR01000005">
    <property type="protein sequence ID" value="KAF0853018.1"/>
    <property type="molecule type" value="Genomic_DNA"/>
</dbReference>
<comment type="caution">
    <text evidence="2">The sequence shown here is derived from an EMBL/GenBank/DDBJ whole genome shotgun (WGS) entry which is preliminary data.</text>
</comment>
<keyword evidence="3" id="KW-1185">Reference proteome</keyword>
<proteinExistence type="predicted"/>